<comment type="caution">
    <text evidence="1">The sequence shown here is derived from an EMBL/GenBank/DDBJ whole genome shotgun (WGS) entry which is preliminary data.</text>
</comment>
<dbReference type="EMBL" id="MU394425">
    <property type="protein sequence ID" value="KAI6080736.1"/>
    <property type="molecule type" value="Genomic_DNA"/>
</dbReference>
<gene>
    <name evidence="1" type="ORF">F4821DRAFT_250898</name>
</gene>
<keyword evidence="2" id="KW-1185">Reference proteome</keyword>
<name>A0ACC0CK31_9PEZI</name>
<organism evidence="1 2">
    <name type="scientific">Hypoxylon rubiginosum</name>
    <dbReference type="NCBI Taxonomy" id="110542"/>
    <lineage>
        <taxon>Eukaryota</taxon>
        <taxon>Fungi</taxon>
        <taxon>Dikarya</taxon>
        <taxon>Ascomycota</taxon>
        <taxon>Pezizomycotina</taxon>
        <taxon>Sordariomycetes</taxon>
        <taxon>Xylariomycetidae</taxon>
        <taxon>Xylariales</taxon>
        <taxon>Hypoxylaceae</taxon>
        <taxon>Hypoxylon</taxon>
    </lineage>
</organism>
<evidence type="ECO:0000313" key="1">
    <source>
        <dbReference type="EMBL" id="KAI6080736.1"/>
    </source>
</evidence>
<proteinExistence type="predicted"/>
<reference evidence="1 2" key="1">
    <citation type="journal article" date="2022" name="New Phytol.">
        <title>Ecological generalism drives hyperdiversity of secondary metabolite gene clusters in xylarialean endophytes.</title>
        <authorList>
            <person name="Franco M.E.E."/>
            <person name="Wisecaver J.H."/>
            <person name="Arnold A.E."/>
            <person name="Ju Y.M."/>
            <person name="Slot J.C."/>
            <person name="Ahrendt S."/>
            <person name="Moore L.P."/>
            <person name="Eastman K.E."/>
            <person name="Scott K."/>
            <person name="Konkel Z."/>
            <person name="Mondo S.J."/>
            <person name="Kuo A."/>
            <person name="Hayes R.D."/>
            <person name="Haridas S."/>
            <person name="Andreopoulos B."/>
            <person name="Riley R."/>
            <person name="LaButti K."/>
            <person name="Pangilinan J."/>
            <person name="Lipzen A."/>
            <person name="Amirebrahimi M."/>
            <person name="Yan J."/>
            <person name="Adam C."/>
            <person name="Keymanesh K."/>
            <person name="Ng V."/>
            <person name="Louie K."/>
            <person name="Northen T."/>
            <person name="Drula E."/>
            <person name="Henrissat B."/>
            <person name="Hsieh H.M."/>
            <person name="Youens-Clark K."/>
            <person name="Lutzoni F."/>
            <person name="Miadlikowska J."/>
            <person name="Eastwood D.C."/>
            <person name="Hamelin R.C."/>
            <person name="Grigoriev I.V."/>
            <person name="U'Ren J.M."/>
        </authorList>
    </citation>
    <scope>NUCLEOTIDE SEQUENCE [LARGE SCALE GENOMIC DNA]</scope>
    <source>
        <strain evidence="1 2">ER1909</strain>
    </source>
</reference>
<evidence type="ECO:0000313" key="2">
    <source>
        <dbReference type="Proteomes" id="UP001497680"/>
    </source>
</evidence>
<accession>A0ACC0CK31</accession>
<protein>
    <submittedName>
        <fullName evidence="1">Cytochrome B5</fullName>
    </submittedName>
</protein>
<sequence>MAAEIPEFTAKDVAIHNSTEDAWMVIHGQVYNVTKYLNDHPGGAEVLIDTAGTDASEAFDNAGHSEDAFEIMAEYRIGKLKGAGNRKTAKPVKVAASAAPKPKEPSKARGITTTIGATAAVAALGAAGFYYASGTGAFTALPNLIFLNPALSKNTVSRTRGLGFFEGFLLASAVFGIAGGVVSQKIMKLLHAHPSFMNYPPHIKIPKAAKPNILLQGGWLHSSTYQTLPLVKKELVAPNTYRLVFELPNPQAVLGLPIGQHIAIAADINGKSVSRSYTPVSNNADKGVLELVIKCYPQGLLTGGYLEKLQIGDEVKFRGPKGAMRYKRGLCKNIGMLAGGSGITPMYQLIRAICEDDQDTTKISLIYANRSEKDILLRQELDAFARRYPKNLQVYYLLDSAPKSWTGGVGYVTKELMAERFPPVGVDSKVMICGPPGMVNAAKKSLVELGYKKPGSMSKMSDEVFLF</sequence>
<dbReference type="Proteomes" id="UP001497680">
    <property type="component" value="Unassembled WGS sequence"/>
</dbReference>